<name>K7E9L9_ORNAN</name>
<reference evidence="17" key="1">
    <citation type="submission" date="2025-08" db="UniProtKB">
        <authorList>
            <consortium name="Ensembl"/>
        </authorList>
    </citation>
    <scope>IDENTIFICATION</scope>
    <source>
        <strain evidence="17">Glennie</strain>
    </source>
</reference>
<dbReference type="GO" id="GO:0010629">
    <property type="term" value="P:negative regulation of gene expression"/>
    <property type="evidence" value="ECO:0007669"/>
    <property type="project" value="Ensembl"/>
</dbReference>
<evidence type="ECO:0000313" key="18">
    <source>
        <dbReference type="Proteomes" id="UP000002279"/>
    </source>
</evidence>
<dbReference type="GO" id="GO:0042803">
    <property type="term" value="F:protein homodimerization activity"/>
    <property type="evidence" value="ECO:0007669"/>
    <property type="project" value="Ensembl"/>
</dbReference>
<evidence type="ECO:0000256" key="3">
    <source>
        <dbReference type="ARBA" id="ARBA00006647"/>
    </source>
</evidence>
<evidence type="ECO:0000256" key="12">
    <source>
        <dbReference type="ARBA" id="ARBA00056248"/>
    </source>
</evidence>
<dbReference type="GO" id="GO:0045893">
    <property type="term" value="P:positive regulation of DNA-templated transcription"/>
    <property type="evidence" value="ECO:0007669"/>
    <property type="project" value="Ensembl"/>
</dbReference>
<dbReference type="GO" id="GO:0019904">
    <property type="term" value="F:protein domain specific binding"/>
    <property type="evidence" value="ECO:0007669"/>
    <property type="project" value="Ensembl"/>
</dbReference>
<dbReference type="KEGG" id="oaa:100083792"/>
<evidence type="ECO:0000256" key="2">
    <source>
        <dbReference type="ARBA" id="ARBA00004496"/>
    </source>
</evidence>
<keyword evidence="4" id="KW-0488">Methylation</keyword>
<keyword evidence="9" id="KW-0804">Transcription</keyword>
<reference evidence="17" key="2">
    <citation type="submission" date="2025-09" db="UniProtKB">
        <authorList>
            <consortium name="Ensembl"/>
        </authorList>
    </citation>
    <scope>IDENTIFICATION</scope>
    <source>
        <strain evidence="17">Glennie</strain>
    </source>
</reference>
<protein>
    <recommendedName>
        <fullName evidence="13">Nuclear receptor subfamily 0 group B member 2</fullName>
    </recommendedName>
    <alternativeName>
        <fullName evidence="15">Orphan nuclear receptor SHP</fullName>
    </alternativeName>
    <alternativeName>
        <fullName evidence="14">Small heterodimer partner</fullName>
    </alternativeName>
</protein>
<dbReference type="PANTHER" id="PTHR24081:SF0">
    <property type="entry name" value="NUCLEAR RECEPTOR SUBFAMILY 0 GROUP B MEMBER 2"/>
    <property type="match status" value="1"/>
</dbReference>
<dbReference type="GO" id="GO:0007219">
    <property type="term" value="P:Notch signaling pathway"/>
    <property type="evidence" value="ECO:0007669"/>
    <property type="project" value="Ensembl"/>
</dbReference>
<dbReference type="InterPro" id="IPR001723">
    <property type="entry name" value="Nuclear_hrmn_rcpt"/>
</dbReference>
<dbReference type="eggNOG" id="KOG3575">
    <property type="taxonomic scope" value="Eukaryota"/>
</dbReference>
<evidence type="ECO:0000256" key="13">
    <source>
        <dbReference type="ARBA" id="ARBA00072464"/>
    </source>
</evidence>
<dbReference type="Proteomes" id="UP000002279">
    <property type="component" value="Unplaced"/>
</dbReference>
<comment type="subcellular location">
    <subcellularLocation>
        <location evidence="2">Cytoplasm</location>
    </subcellularLocation>
    <subcellularLocation>
        <location evidence="1">Nucleus</location>
    </subcellularLocation>
</comment>
<gene>
    <name evidence="17" type="primary">NR0B2</name>
</gene>
<organism evidence="17 18">
    <name type="scientific">Ornithorhynchus anatinus</name>
    <name type="common">Duckbill platypus</name>
    <dbReference type="NCBI Taxonomy" id="9258"/>
    <lineage>
        <taxon>Eukaryota</taxon>
        <taxon>Metazoa</taxon>
        <taxon>Chordata</taxon>
        <taxon>Craniata</taxon>
        <taxon>Vertebrata</taxon>
        <taxon>Euteleostomi</taxon>
        <taxon>Mammalia</taxon>
        <taxon>Monotremata</taxon>
        <taxon>Ornithorhynchidae</taxon>
        <taxon>Ornithorhynchus</taxon>
    </lineage>
</organism>
<evidence type="ECO:0000256" key="10">
    <source>
        <dbReference type="ARBA" id="ARBA00023170"/>
    </source>
</evidence>
<evidence type="ECO:0000256" key="11">
    <source>
        <dbReference type="ARBA" id="ARBA00023242"/>
    </source>
</evidence>
<comment type="function">
    <text evidence="12">Transcriptional regulator that acts as a negative regulator of receptor-dependent signaling pathways. Specifically inhibits transactivation of the nuclear receptor with which it interacts. Inhibits transcriptional activity of NEUROD1 on E-box-containing promoter by interfering with the coactivation function of the p300/CBP-mediated transcription complex for NEUROD1. Essential component of the liver circadian clock which via its interaction with NR1D1 and RORG regulates NPAS2-mediated hepatic lipid metabolism. Regulates the circadian expression of cytochrome P450 (CYP) enzymes. Represses: NR5A2 and HNF4A to down-regulate CYP2C38, NFLI3 to up-regulate CYP2A5, BHLHE41/HNF1A axis to up-regulate CYP1A2, CYP2E1 and CYP3A11, and NR1D1 to up-regulate CYP2B10, CYP4A10 and CYP4A14.</text>
</comment>
<dbReference type="FunFam" id="1.10.565.10:FF:000028">
    <property type="entry name" value="Nuclear receptor subfamily 0 group B member 2"/>
    <property type="match status" value="1"/>
</dbReference>
<dbReference type="GO" id="GO:0005634">
    <property type="term" value="C:nucleus"/>
    <property type="evidence" value="ECO:0000318"/>
    <property type="project" value="GO_Central"/>
</dbReference>
<evidence type="ECO:0000256" key="14">
    <source>
        <dbReference type="ARBA" id="ARBA00078042"/>
    </source>
</evidence>
<dbReference type="SUPFAM" id="SSF48508">
    <property type="entry name" value="Nuclear receptor ligand-binding domain"/>
    <property type="match status" value="1"/>
</dbReference>
<keyword evidence="10" id="KW-0675">Receptor</keyword>
<dbReference type="OrthoDB" id="9926883at2759"/>
<dbReference type="GO" id="GO:0140416">
    <property type="term" value="F:transcription regulator inhibitor activity"/>
    <property type="evidence" value="ECO:0007669"/>
    <property type="project" value="Ensembl"/>
</dbReference>
<evidence type="ECO:0000256" key="7">
    <source>
        <dbReference type="ARBA" id="ARBA00023015"/>
    </source>
</evidence>
<dbReference type="FunCoup" id="K7E9L9">
    <property type="interactions" value="1120"/>
</dbReference>
<feature type="domain" description="NR LBD" evidence="16">
    <location>
        <begin position="19"/>
        <end position="262"/>
    </location>
</feature>
<dbReference type="GeneTree" id="ENSGT00390000015719"/>
<dbReference type="STRING" id="9258.ENSOANP00000030226"/>
<evidence type="ECO:0000256" key="6">
    <source>
        <dbReference type="ARBA" id="ARBA00022491"/>
    </source>
</evidence>
<dbReference type="RefSeq" id="XP_001514355.1">
    <property type="nucleotide sequence ID" value="XM_001514305.4"/>
</dbReference>
<comment type="similarity">
    <text evidence="3">Belongs to the nuclear hormone receptor family. NR0 subfamily.</text>
</comment>
<dbReference type="InterPro" id="IPR035500">
    <property type="entry name" value="NHR-like_dom_sf"/>
</dbReference>
<dbReference type="PROSITE" id="PS51843">
    <property type="entry name" value="NR_LBD"/>
    <property type="match status" value="1"/>
</dbReference>
<dbReference type="Ensembl" id="ENSOANT00000039467.2">
    <property type="protein sequence ID" value="ENSOANP00000030226.1"/>
    <property type="gene ID" value="ENSOANG00000006533.3"/>
</dbReference>
<dbReference type="OMA" id="FFRPIVG"/>
<dbReference type="InterPro" id="IPR033544">
    <property type="entry name" value="NR0B1/2"/>
</dbReference>
<dbReference type="GO" id="GO:0000785">
    <property type="term" value="C:chromatin"/>
    <property type="evidence" value="ECO:0007669"/>
    <property type="project" value="Ensembl"/>
</dbReference>
<dbReference type="PRINTS" id="PR00398">
    <property type="entry name" value="STRDHORMONER"/>
</dbReference>
<evidence type="ECO:0000259" key="16">
    <source>
        <dbReference type="PROSITE" id="PS51843"/>
    </source>
</evidence>
<evidence type="ECO:0000256" key="15">
    <source>
        <dbReference type="ARBA" id="ARBA00081893"/>
    </source>
</evidence>
<keyword evidence="5" id="KW-0963">Cytoplasm</keyword>
<dbReference type="GO" id="GO:0005654">
    <property type="term" value="C:nucleoplasm"/>
    <property type="evidence" value="ECO:0007669"/>
    <property type="project" value="Ensembl"/>
</dbReference>
<dbReference type="GO" id="GO:0003714">
    <property type="term" value="F:transcription corepressor activity"/>
    <property type="evidence" value="ECO:0000318"/>
    <property type="project" value="GO_Central"/>
</dbReference>
<evidence type="ECO:0000313" key="17">
    <source>
        <dbReference type="Ensembl" id="ENSOANP00000030226.1"/>
    </source>
</evidence>
<dbReference type="SMART" id="SM00430">
    <property type="entry name" value="HOLI"/>
    <property type="match status" value="1"/>
</dbReference>
<accession>K7E9L9</accession>
<keyword evidence="7" id="KW-0805">Transcription regulation</keyword>
<dbReference type="PANTHER" id="PTHR24081">
    <property type="entry name" value="NUCLEAR RECEPTOR SUBFAMILY 0 GROUP B"/>
    <property type="match status" value="1"/>
</dbReference>
<dbReference type="GeneID" id="100083792"/>
<dbReference type="GO" id="GO:0010628">
    <property type="term" value="P:positive regulation of gene expression"/>
    <property type="evidence" value="ECO:0007669"/>
    <property type="project" value="Ensembl"/>
</dbReference>
<dbReference type="InterPro" id="IPR000536">
    <property type="entry name" value="Nucl_hrmn_rcpt_lig-bd"/>
</dbReference>
<dbReference type="CTD" id="8431"/>
<dbReference type="GO" id="GO:0032922">
    <property type="term" value="P:circadian regulation of gene expression"/>
    <property type="evidence" value="ECO:0000318"/>
    <property type="project" value="GO_Central"/>
</dbReference>
<keyword evidence="11" id="KW-0539">Nucleus</keyword>
<keyword evidence="8" id="KW-0090">Biological rhythms</keyword>
<keyword evidence="6" id="KW-0678">Repressor</keyword>
<dbReference type="InParanoid" id="K7E9L9"/>
<dbReference type="Gene3D" id="1.10.565.10">
    <property type="entry name" value="Retinoid X Receptor"/>
    <property type="match status" value="1"/>
</dbReference>
<keyword evidence="18" id="KW-1185">Reference proteome</keyword>
<proteinExistence type="inferred from homology"/>
<dbReference type="GO" id="GO:0000122">
    <property type="term" value="P:negative regulation of transcription by RNA polymerase II"/>
    <property type="evidence" value="ECO:0000318"/>
    <property type="project" value="GO_Central"/>
</dbReference>
<evidence type="ECO:0000256" key="9">
    <source>
        <dbReference type="ARBA" id="ARBA00023163"/>
    </source>
</evidence>
<dbReference type="AlphaFoldDB" id="K7E9L9"/>
<evidence type="ECO:0000256" key="8">
    <source>
        <dbReference type="ARBA" id="ARBA00023108"/>
    </source>
</evidence>
<evidence type="ECO:0000256" key="5">
    <source>
        <dbReference type="ARBA" id="ARBA00022490"/>
    </source>
</evidence>
<dbReference type="GO" id="GO:0016922">
    <property type="term" value="F:nuclear receptor binding"/>
    <property type="evidence" value="ECO:0000318"/>
    <property type="project" value="GO_Central"/>
</dbReference>
<evidence type="ECO:0000256" key="4">
    <source>
        <dbReference type="ARBA" id="ARBA00022481"/>
    </source>
</evidence>
<evidence type="ECO:0000256" key="1">
    <source>
        <dbReference type="ARBA" id="ARBA00004123"/>
    </source>
</evidence>
<dbReference type="GO" id="GO:0005737">
    <property type="term" value="C:cytoplasm"/>
    <property type="evidence" value="ECO:0000318"/>
    <property type="project" value="GO_Central"/>
</dbReference>
<sequence length="262" mass="28842">MAETEASPAGCRCQGGCGGRQAILYTLLRPGPGPGPDPGWVQRPCLCRRWRPASLRTPQRTCRAASAVLVKTVSFMKNLPSFRLLPDGDQLLLLHSCWAPLFLLGLAQDAVTFEVAETPAPALSMLQRILLDGRGRPRREPETARPTLAAAQRLQCCLHTFRGLDLGPKEYAYLKGVFLFNPDVPGLRTSPAIESLQCEAQRALREELLPRHPEDQGRFARVLLVASTLKSIPPALVRDLFFRPVIGDADITGLLAEMLFVR</sequence>
<dbReference type="Pfam" id="PF00104">
    <property type="entry name" value="Hormone_recep"/>
    <property type="match status" value="1"/>
</dbReference>
<dbReference type="Bgee" id="ENSOANG00000006533">
    <property type="expression patterns" value="Expressed in liver and 1 other cell type or tissue"/>
</dbReference>